<gene>
    <name evidence="1" type="ORF">J0S82_011064</name>
</gene>
<comment type="caution">
    <text evidence="1">The sequence shown here is derived from an EMBL/GenBank/DDBJ whole genome shotgun (WGS) entry which is preliminary data.</text>
</comment>
<feature type="non-terminal residue" evidence="1">
    <location>
        <position position="93"/>
    </location>
</feature>
<proteinExistence type="predicted"/>
<organism evidence="1 2">
    <name type="scientific">Galemys pyrenaicus</name>
    <name type="common">Iberian desman</name>
    <name type="synonym">Pyrenean desman</name>
    <dbReference type="NCBI Taxonomy" id="202257"/>
    <lineage>
        <taxon>Eukaryota</taxon>
        <taxon>Metazoa</taxon>
        <taxon>Chordata</taxon>
        <taxon>Craniata</taxon>
        <taxon>Vertebrata</taxon>
        <taxon>Euteleostomi</taxon>
        <taxon>Mammalia</taxon>
        <taxon>Eutheria</taxon>
        <taxon>Laurasiatheria</taxon>
        <taxon>Eulipotyphla</taxon>
        <taxon>Talpidae</taxon>
        <taxon>Galemys</taxon>
    </lineage>
</organism>
<keyword evidence="2" id="KW-1185">Reference proteome</keyword>
<dbReference type="EMBL" id="JAGFMF010011803">
    <property type="protein sequence ID" value="KAG8511934.1"/>
    <property type="molecule type" value="Genomic_DNA"/>
</dbReference>
<sequence>TQIDTFRHNQVAVTLKGTFVKIKKAQSTCQGLWKPLFHGAPQLEVSRSTDLQGKEKKKTTYFVEGRATGNMEDQINRLIRKMNQGVYRDCFCD</sequence>
<evidence type="ECO:0000313" key="1">
    <source>
        <dbReference type="EMBL" id="KAG8511934.1"/>
    </source>
</evidence>
<dbReference type="Proteomes" id="UP000700334">
    <property type="component" value="Unassembled WGS sequence"/>
</dbReference>
<name>A0A8J5ZY21_GALPY</name>
<dbReference type="AlphaFoldDB" id="A0A8J5ZY21"/>
<feature type="non-terminal residue" evidence="1">
    <location>
        <position position="1"/>
    </location>
</feature>
<protein>
    <submittedName>
        <fullName evidence="1">Uncharacterized protein</fullName>
    </submittedName>
</protein>
<reference evidence="1" key="1">
    <citation type="journal article" date="2021" name="Evol. Appl.">
        <title>The genome of the Pyrenean desman and the effects of bottlenecks and inbreeding on the genomic landscape of an endangered species.</title>
        <authorList>
            <person name="Escoda L."/>
            <person name="Castresana J."/>
        </authorList>
    </citation>
    <scope>NUCLEOTIDE SEQUENCE</scope>
    <source>
        <strain evidence="1">IBE-C5619</strain>
    </source>
</reference>
<evidence type="ECO:0000313" key="2">
    <source>
        <dbReference type="Proteomes" id="UP000700334"/>
    </source>
</evidence>
<accession>A0A8J5ZY21</accession>